<reference evidence="1" key="1">
    <citation type="submission" date="2022-07" db="EMBL/GenBank/DDBJ databases">
        <title>Tahibacter sp., a new gammaproteobacterium isolated from the silt sample collected at pig farm.</title>
        <authorList>
            <person name="Chen H."/>
        </authorList>
    </citation>
    <scope>NUCLEOTIDE SEQUENCE</scope>
    <source>
        <strain evidence="1">P2K</strain>
    </source>
</reference>
<protein>
    <submittedName>
        <fullName evidence="1">Uncharacterized protein</fullName>
    </submittedName>
</protein>
<organism evidence="1 2">
    <name type="scientific">Tahibacter harae</name>
    <dbReference type="NCBI Taxonomy" id="2963937"/>
    <lineage>
        <taxon>Bacteria</taxon>
        <taxon>Pseudomonadati</taxon>
        <taxon>Pseudomonadota</taxon>
        <taxon>Gammaproteobacteria</taxon>
        <taxon>Lysobacterales</taxon>
        <taxon>Rhodanobacteraceae</taxon>
        <taxon>Tahibacter</taxon>
    </lineage>
</organism>
<dbReference type="EMBL" id="JANFQO010000001">
    <property type="protein sequence ID" value="MCQ4163140.1"/>
    <property type="molecule type" value="Genomic_DNA"/>
</dbReference>
<comment type="caution">
    <text evidence="1">The sequence shown here is derived from an EMBL/GenBank/DDBJ whole genome shotgun (WGS) entry which is preliminary data.</text>
</comment>
<evidence type="ECO:0000313" key="1">
    <source>
        <dbReference type="EMBL" id="MCQ4163140.1"/>
    </source>
</evidence>
<dbReference type="Proteomes" id="UP001165498">
    <property type="component" value="Unassembled WGS sequence"/>
</dbReference>
<proteinExistence type="predicted"/>
<dbReference type="RefSeq" id="WP_255910140.1">
    <property type="nucleotide sequence ID" value="NZ_JANFQO010000001.1"/>
</dbReference>
<evidence type="ECO:0000313" key="2">
    <source>
        <dbReference type="Proteomes" id="UP001165498"/>
    </source>
</evidence>
<keyword evidence="2" id="KW-1185">Reference proteome</keyword>
<accession>A0ABT1QNP5</accession>
<name>A0ABT1QNP5_9GAMM</name>
<gene>
    <name evidence="1" type="ORF">NM961_00250</name>
</gene>
<sequence>MSLSPPNAGTRRQREMVSLHPAAGKTQLRRIVQWRKWTPPRRYAAGAYALFLCRRGAIRPAGSVRRRAVLQTLLSGAALLKNLVIFLLSAALCCYIDASSRPPVAPSAAVQA</sequence>